<dbReference type="GO" id="GO:0005319">
    <property type="term" value="F:lipid transporter activity"/>
    <property type="evidence" value="ECO:0007669"/>
    <property type="project" value="InterPro"/>
</dbReference>
<dbReference type="EMBL" id="OU963871">
    <property type="protein sequence ID" value="CAH0383714.1"/>
    <property type="molecule type" value="Genomic_DNA"/>
</dbReference>
<evidence type="ECO:0000313" key="6">
    <source>
        <dbReference type="Proteomes" id="UP001152759"/>
    </source>
</evidence>
<dbReference type="Gene3D" id="2.30.230.10">
    <property type="entry name" value="Lipovitellin, beta-sheet shell regions, chain A"/>
    <property type="match status" value="1"/>
</dbReference>
<dbReference type="Gene3D" id="1.25.10.20">
    <property type="entry name" value="Vitellinogen, superhelical"/>
    <property type="match status" value="1"/>
</dbReference>
<dbReference type="InterPro" id="IPR011030">
    <property type="entry name" value="Lipovitellin_superhlx_dom"/>
</dbReference>
<dbReference type="InterPro" id="IPR015816">
    <property type="entry name" value="Vitellinogen_b-sht_N"/>
</dbReference>
<organism evidence="5 6">
    <name type="scientific">Bemisia tabaci</name>
    <name type="common">Sweetpotato whitefly</name>
    <name type="synonym">Aleurodes tabaci</name>
    <dbReference type="NCBI Taxonomy" id="7038"/>
    <lineage>
        <taxon>Eukaryota</taxon>
        <taxon>Metazoa</taxon>
        <taxon>Ecdysozoa</taxon>
        <taxon>Arthropoda</taxon>
        <taxon>Hexapoda</taxon>
        <taxon>Insecta</taxon>
        <taxon>Pterygota</taxon>
        <taxon>Neoptera</taxon>
        <taxon>Paraneoptera</taxon>
        <taxon>Hemiptera</taxon>
        <taxon>Sternorrhyncha</taxon>
        <taxon>Aleyrodoidea</taxon>
        <taxon>Aleyrodidae</taxon>
        <taxon>Aleyrodinae</taxon>
        <taxon>Bemisia</taxon>
    </lineage>
</organism>
<dbReference type="InterPro" id="IPR001846">
    <property type="entry name" value="VWF_type-D"/>
</dbReference>
<protein>
    <recommendedName>
        <fullName evidence="7">Vitellogenin</fullName>
    </recommendedName>
</protein>
<dbReference type="SUPFAM" id="SSF48431">
    <property type="entry name" value="Lipovitellin-phosvitin complex, superhelical domain"/>
    <property type="match status" value="1"/>
</dbReference>
<dbReference type="InterPro" id="IPR050733">
    <property type="entry name" value="Vitellogenin/Apolipophorin"/>
</dbReference>
<dbReference type="KEGG" id="btab:109034784"/>
<dbReference type="GO" id="GO:0045735">
    <property type="term" value="F:nutrient reservoir activity"/>
    <property type="evidence" value="ECO:0007669"/>
    <property type="project" value="UniProtKB-KW"/>
</dbReference>
<sequence>MWIYRIFGVILFLGFGVAQTHIFIENHEFSYLWSAHLDVGSSLPSQVSSQWDLNARLSIYQQGDLVQFQLNNITSSEEHGNASSALRIPFYANFSSVRTVSLLTENNDEPWSVNMKRSIVSLFQLNLDLFHLPVQSVHETGPYGDCPVEYVVSREGENVKVLKTLNLLSCTDSPYQKWSNLSPLSCPTTYQDGLSSYSERRYTLTPNISNQYIIQQMTATGNTLFQPFQASAESHYISVNQSLRLENIYELNDTISVADLASSNLIHQPLKNLDFSVGHKPTNKTELLEKVNVLLSEMSDSLLYWEVGVSGLDNETSFQALHLMWWFDLPEWEALYDTVTIGTSYRQETIQHLFWELVPQIGSTSSVLFIKNLVQSGHVKGPLAARLLTTFPFYVRHPSEELLRQCEDLIYLNTIDNIEEDVIHSGVLSFASFVRKTCAVKCSIDTLDRYTKIFLDRFSDSTEYKNQMLYIQVLKNMGLDHTLEFLSPIITNSSQNHHLRFLSVWAAMSASHKNPKKVSEVYWPILLNKTDFLEIRVAALTVLLLSNPSASRLISLYWFMKEETNLHLYNYFYTTIHSLAGSYFPCYAHLKSLASQIVRILPVRSSQWTTGNYLLDYENIARGCSGLIQLALIGSERTGLPDVIYFQTEQNSLGFVSQFSMYAKLTGVNEALKSEFLNKILKINEQHDEKLYDLLKTSQFPLKPKEALHVELIMQMDSQVILCQYYNQTTFHELINYFKKASSLYFEFSVNYQRLRFPMRYTAVQLSDIGTSAVLQYTTASLTSARGYIRQDHEGSPRNAELDLRYSLTTVTSLEVFNPLKNKWCGAQRLHSLHARIPFATQLLLHVAKSYIKITANRHKDFVDGSKLGVIWHSTTKMFHDSSILTPIKNNDDWSIESLDLGAKFGTKVFDCQDGSEMSNSLIAIKEAFVNNNKNYRMIPGGVFWLGLFSVPDYFQFLPSSGSCGLILSLSPLQAEPALLVEGGTMSMSMSQKNEIVWDLTSVYKELKDGNQELQFKLIHSNKDMNASLSPSSWKFMRLEGNFVFPSRRSGAISPPTPPRGHALISWGFQDFISVLELDIEPKLMNSLRDQWPTSCSDGTYDIPACLQLARKIETELTVKLHYSNLPGWLKIAINSLFPSLVHSETNSSLLQFGFPTKLPWTTQGMCALSLNSLMTFDGAMSNHQFNSTCYKVAVADCSPKTHFFVGVKLNEGSQLLDMKVESEGNVVEVIPKSTSNLTVIVNGAYMPNAMYTVQQSTNETNVIFRIKQWGSSEMLEVEVGNGVTLQHYGHSVIVLVSLRLRGTTCGFCGDFNDEPSNDFSPQETTCVNF</sequence>
<name>A0A9P0A4A0_BEMTA</name>
<dbReference type="Pfam" id="PF00094">
    <property type="entry name" value="VWD"/>
    <property type="match status" value="1"/>
</dbReference>
<dbReference type="InterPro" id="IPR015819">
    <property type="entry name" value="Lipid_transp_b-sht_shell"/>
</dbReference>
<evidence type="ECO:0000313" key="5">
    <source>
        <dbReference type="EMBL" id="CAH0383714.1"/>
    </source>
</evidence>
<dbReference type="PANTHER" id="PTHR23345">
    <property type="entry name" value="VITELLOGENIN-RELATED"/>
    <property type="match status" value="1"/>
</dbReference>
<proteinExistence type="predicted"/>
<evidence type="ECO:0000259" key="3">
    <source>
        <dbReference type="SMART" id="SM00638"/>
    </source>
</evidence>
<reference evidence="5" key="1">
    <citation type="submission" date="2021-12" db="EMBL/GenBank/DDBJ databases">
        <authorList>
            <person name="King R."/>
        </authorList>
    </citation>
    <scope>NUCLEOTIDE SEQUENCE</scope>
</reference>
<feature type="domain" description="Vitellinogen open beta-sheet" evidence="4">
    <location>
        <begin position="608"/>
        <end position="879"/>
    </location>
</feature>
<feature type="domain" description="VWFD" evidence="2">
    <location>
        <begin position="1156"/>
        <end position="1325"/>
    </location>
</feature>
<keyword evidence="6" id="KW-1185">Reference proteome</keyword>
<dbReference type="SMART" id="SM01169">
    <property type="entry name" value="DUF1943"/>
    <property type="match status" value="1"/>
</dbReference>
<accession>A0A9P0A4A0</accession>
<dbReference type="SMART" id="SM00216">
    <property type="entry name" value="VWD"/>
    <property type="match status" value="1"/>
</dbReference>
<dbReference type="SMART" id="SM00638">
    <property type="entry name" value="LPD_N"/>
    <property type="match status" value="1"/>
</dbReference>
<evidence type="ECO:0000259" key="2">
    <source>
        <dbReference type="SMART" id="SM00216"/>
    </source>
</evidence>
<dbReference type="InterPro" id="IPR001747">
    <property type="entry name" value="Vitellogenin_N"/>
</dbReference>
<evidence type="ECO:0000256" key="1">
    <source>
        <dbReference type="ARBA" id="ARBA00022729"/>
    </source>
</evidence>
<dbReference type="InterPro" id="IPR015255">
    <property type="entry name" value="Vitellinogen_open_b-sht"/>
</dbReference>
<evidence type="ECO:0000259" key="4">
    <source>
        <dbReference type="SMART" id="SM01169"/>
    </source>
</evidence>
<dbReference type="SUPFAM" id="SSF56968">
    <property type="entry name" value="Lipovitellin-phosvitin complex, beta-sheet shell regions"/>
    <property type="match status" value="1"/>
</dbReference>
<feature type="domain" description="Vitellogenin" evidence="3">
    <location>
        <begin position="23"/>
        <end position="577"/>
    </location>
</feature>
<keyword evidence="1" id="KW-0732">Signal</keyword>
<evidence type="ECO:0008006" key="7">
    <source>
        <dbReference type="Google" id="ProtNLM"/>
    </source>
</evidence>
<dbReference type="Pfam" id="PF01347">
    <property type="entry name" value="Vitellogenin_N"/>
    <property type="match status" value="1"/>
</dbReference>
<dbReference type="PANTHER" id="PTHR23345:SF33">
    <property type="entry name" value="CROSSVEINLESS D"/>
    <property type="match status" value="1"/>
</dbReference>
<gene>
    <name evidence="5" type="ORF">BEMITA_LOCUS3137</name>
</gene>
<dbReference type="Proteomes" id="UP001152759">
    <property type="component" value="Chromosome 10"/>
</dbReference>